<dbReference type="AlphaFoldDB" id="A0A4S3MPD8"/>
<dbReference type="GO" id="GO:0004540">
    <property type="term" value="F:RNA nuclease activity"/>
    <property type="evidence" value="ECO:0007669"/>
    <property type="project" value="InterPro"/>
</dbReference>
<reference evidence="3 4" key="1">
    <citation type="submission" date="2019-04" db="EMBL/GenBank/DDBJ databases">
        <title>Draft genome sequence of Gemmobacter aestuarii sp. nov.</title>
        <authorList>
            <person name="Hameed A."/>
            <person name="Lin S.-Y."/>
            <person name="Shahina M."/>
            <person name="Lai W.-A."/>
            <person name="Young C.-C."/>
        </authorList>
    </citation>
    <scope>NUCLEOTIDE SEQUENCE [LARGE SCALE GENOMIC DNA]</scope>
    <source>
        <strain evidence="3 4">CC-PW-75</strain>
    </source>
</reference>
<proteinExistence type="predicted"/>
<accession>A0A4S3MPD8</accession>
<dbReference type="PANTHER" id="PTHR35811:SF1">
    <property type="entry name" value="HTH OST-TYPE DOMAIN-CONTAINING PROTEIN"/>
    <property type="match status" value="1"/>
</dbReference>
<feature type="region of interest" description="Disordered" evidence="1">
    <location>
        <begin position="291"/>
        <end position="310"/>
    </location>
</feature>
<dbReference type="OrthoDB" id="9783963at2"/>
<keyword evidence="4" id="KW-1185">Reference proteome</keyword>
<comment type="caution">
    <text evidence="3">The sequence shown here is derived from an EMBL/GenBank/DDBJ whole genome shotgun (WGS) entry which is preliminary data.</text>
</comment>
<evidence type="ECO:0000313" key="3">
    <source>
        <dbReference type="EMBL" id="THD83019.1"/>
    </source>
</evidence>
<dbReference type="Pfam" id="PF01936">
    <property type="entry name" value="NYN"/>
    <property type="match status" value="1"/>
</dbReference>
<protein>
    <submittedName>
        <fullName evidence="3">NYN domain-containing protein</fullName>
    </submittedName>
</protein>
<dbReference type="Proteomes" id="UP000309450">
    <property type="component" value="Unassembled WGS sequence"/>
</dbReference>
<gene>
    <name evidence="3" type="ORF">E7811_12815</name>
</gene>
<feature type="domain" description="NYN" evidence="2">
    <location>
        <begin position="80"/>
        <end position="204"/>
    </location>
</feature>
<dbReference type="Gene3D" id="3.40.50.1010">
    <property type="entry name" value="5'-nuclease"/>
    <property type="match status" value="1"/>
</dbReference>
<dbReference type="EMBL" id="SSND01000003">
    <property type="protein sequence ID" value="THD83019.1"/>
    <property type="molecule type" value="Genomic_DNA"/>
</dbReference>
<evidence type="ECO:0000256" key="1">
    <source>
        <dbReference type="SAM" id="MobiDB-lite"/>
    </source>
</evidence>
<sequence length="310" mass="33787">MREDHDPERRHDRAIGDALRILEQAVAFWIGHRDCLPKVVGQVQSKSAVETAIDQAVRMCEAFTDFDLVTSEASMTSARRIAVFVDADNISADHLELCRKTANELGNLVCFRVVGSPESVKGWLKPGVRAICHAAGKNSADIVLSLEALELALTRQADAFVFATSDRDLSICATRLRELGFDVTCLGEKTKVALETQQSYAKFIAVPVKRSPATATTAKKTAANVPNEAFKKKISQFLVDEAKQPDGPAINGGWIPLSVLGQSRAREKGISKVAAGVGKNKSWRTYFEGNSSSFEIDEGGQKVRPRSKAR</sequence>
<dbReference type="PANTHER" id="PTHR35811">
    <property type="entry name" value="SLR1870 PROTEIN"/>
    <property type="match status" value="1"/>
</dbReference>
<dbReference type="InterPro" id="IPR021139">
    <property type="entry name" value="NYN"/>
</dbReference>
<evidence type="ECO:0000313" key="4">
    <source>
        <dbReference type="Proteomes" id="UP000309450"/>
    </source>
</evidence>
<organism evidence="3 4">
    <name type="scientific">Aliigemmobacter aestuarii</name>
    <dbReference type="NCBI Taxonomy" id="1445661"/>
    <lineage>
        <taxon>Bacteria</taxon>
        <taxon>Pseudomonadati</taxon>
        <taxon>Pseudomonadota</taxon>
        <taxon>Alphaproteobacteria</taxon>
        <taxon>Rhodobacterales</taxon>
        <taxon>Paracoccaceae</taxon>
        <taxon>Aliigemmobacter</taxon>
    </lineage>
</organism>
<evidence type="ECO:0000259" key="2">
    <source>
        <dbReference type="Pfam" id="PF01936"/>
    </source>
</evidence>
<name>A0A4S3MPD8_9RHOB</name>